<protein>
    <submittedName>
        <fullName evidence="3">Uncharacterized protein LOC107015981</fullName>
    </submittedName>
</protein>
<dbReference type="Proteomes" id="UP000694930">
    <property type="component" value="Chromosome 1"/>
</dbReference>
<feature type="region of interest" description="Disordered" evidence="1">
    <location>
        <begin position="69"/>
        <end position="132"/>
    </location>
</feature>
<evidence type="ECO:0000313" key="3">
    <source>
        <dbReference type="RefSeq" id="XP_015071935.1"/>
    </source>
</evidence>
<dbReference type="Gene3D" id="3.10.20.90">
    <property type="entry name" value="Phosphatidylinositol 3-kinase Catalytic Subunit, Chain A, domain 1"/>
    <property type="match status" value="1"/>
</dbReference>
<gene>
    <name evidence="3" type="primary">LOC107015981</name>
</gene>
<evidence type="ECO:0000313" key="2">
    <source>
        <dbReference type="Proteomes" id="UP000694930"/>
    </source>
</evidence>
<name>A0ABM1GJJ0_SOLPN</name>
<sequence length="385" mass="43151">MTMINPCENISRENLIRRSTSVYGFGLGDYDSNFNLMTRLDAEDDDEYYVQRDNSYVLGSDLAIMAEDESRTGSINETGSSSKDNNNDNTNNKNHKEEEEDEEEKGWLQLSIGGRTYMPTSNKPEENSRRLTGGSGLVELDLLPTVSSQQGKPTVHINEFRAPPPLSTPRRYQQQFLTTSSTTTSTTTSSSLFLQQYPGMGVGSSSTNMFPQQQEIINWGFRPMTAPIQQNMNLSLVSSGSHFGPGPFPVLGGVPGPSSIDFRVVHPPRRPHSGLWFSLQSSLNQTKEPFLPQISKSYLRIKDGRMTIRLVLKYLVNKLQLENESEIEITCRGQQLQPFLTLQHVRDHIWSTTTNAADNILTLLPSETSNHVMVLHYARTSAPQN</sequence>
<organism evidence="2 3">
    <name type="scientific">Solanum pennellii</name>
    <name type="common">Tomato</name>
    <name type="synonym">Lycopersicon pennellii</name>
    <dbReference type="NCBI Taxonomy" id="28526"/>
    <lineage>
        <taxon>Eukaryota</taxon>
        <taxon>Viridiplantae</taxon>
        <taxon>Streptophyta</taxon>
        <taxon>Embryophyta</taxon>
        <taxon>Tracheophyta</taxon>
        <taxon>Spermatophyta</taxon>
        <taxon>Magnoliopsida</taxon>
        <taxon>eudicotyledons</taxon>
        <taxon>Gunneridae</taxon>
        <taxon>Pentapetalae</taxon>
        <taxon>asterids</taxon>
        <taxon>lamiids</taxon>
        <taxon>Solanales</taxon>
        <taxon>Solanaceae</taxon>
        <taxon>Solanoideae</taxon>
        <taxon>Solaneae</taxon>
        <taxon>Solanum</taxon>
        <taxon>Solanum subgen. Lycopersicon</taxon>
    </lineage>
</organism>
<proteinExistence type="predicted"/>
<dbReference type="PANTHER" id="PTHR47290:SF4">
    <property type="entry name" value="RING FINGER PROTEIN"/>
    <property type="match status" value="1"/>
</dbReference>
<reference evidence="3" key="2">
    <citation type="submission" date="2025-08" db="UniProtKB">
        <authorList>
            <consortium name="RefSeq"/>
        </authorList>
    </citation>
    <scope>IDENTIFICATION</scope>
</reference>
<reference evidence="2" key="1">
    <citation type="journal article" date="2014" name="Nat. Genet.">
        <title>The genome of the stress-tolerant wild tomato species Solanum pennellii.</title>
        <authorList>
            <person name="Bolger A."/>
            <person name="Scossa F."/>
            <person name="Bolger M.E."/>
            <person name="Lanz C."/>
            <person name="Maumus F."/>
            <person name="Tohge T."/>
            <person name="Quesneville H."/>
            <person name="Alseekh S."/>
            <person name="Sorensen I."/>
            <person name="Lichtenstein G."/>
            <person name="Fich E.A."/>
            <person name="Conte M."/>
            <person name="Keller H."/>
            <person name="Schneeberger K."/>
            <person name="Schwacke R."/>
            <person name="Ofner I."/>
            <person name="Vrebalov J."/>
            <person name="Xu Y."/>
            <person name="Osorio S."/>
            <person name="Aflitos S.A."/>
            <person name="Schijlen E."/>
            <person name="Jimenez-Gomez J.M."/>
            <person name="Ryngajllo M."/>
            <person name="Kimura S."/>
            <person name="Kumar R."/>
            <person name="Koenig D."/>
            <person name="Headland L.R."/>
            <person name="Maloof J.N."/>
            <person name="Sinha N."/>
            <person name="van Ham R.C."/>
            <person name="Lankhorst R.K."/>
            <person name="Mao L."/>
            <person name="Vogel A."/>
            <person name="Arsova B."/>
            <person name="Panstruga R."/>
            <person name="Fei Z."/>
            <person name="Rose J.K."/>
            <person name="Zamir D."/>
            <person name="Carrari F."/>
            <person name="Giovannoni J.J."/>
            <person name="Weigel D."/>
            <person name="Usadel B."/>
            <person name="Fernie A.R."/>
        </authorList>
    </citation>
    <scope>NUCLEOTIDE SEQUENCE [LARGE SCALE GENOMIC DNA]</scope>
    <source>
        <strain evidence="2">cv. LA0716</strain>
    </source>
</reference>
<dbReference type="RefSeq" id="XP_015071935.1">
    <property type="nucleotide sequence ID" value="XM_015216449.2"/>
</dbReference>
<feature type="compositionally biased region" description="Polar residues" evidence="1">
    <location>
        <begin position="72"/>
        <end position="82"/>
    </location>
</feature>
<keyword evidence="2" id="KW-1185">Reference proteome</keyword>
<evidence type="ECO:0000256" key="1">
    <source>
        <dbReference type="SAM" id="MobiDB-lite"/>
    </source>
</evidence>
<feature type="region of interest" description="Disordered" evidence="1">
    <location>
        <begin position="148"/>
        <end position="168"/>
    </location>
</feature>
<accession>A0ABM1GJJ0</accession>
<dbReference type="InterPro" id="IPR044171">
    <property type="entry name" value="LAX2-like"/>
</dbReference>
<feature type="compositionally biased region" description="Low complexity" evidence="1">
    <location>
        <begin position="83"/>
        <end position="92"/>
    </location>
</feature>
<dbReference type="PANTHER" id="PTHR47290">
    <property type="entry name" value="RING FINGER PROTEIN"/>
    <property type="match status" value="1"/>
</dbReference>
<dbReference type="GeneID" id="107015981"/>